<reference evidence="1 2" key="1">
    <citation type="submission" date="2019-07" db="EMBL/GenBank/DDBJ databases">
        <title>Whole genome shotgun sequence of Oceanobacillus sojae NBRC 105379.</title>
        <authorList>
            <person name="Hosoyama A."/>
            <person name="Uohara A."/>
            <person name="Ohji S."/>
            <person name="Ichikawa N."/>
        </authorList>
    </citation>
    <scope>NUCLEOTIDE SEQUENCE [LARGE SCALE GENOMIC DNA]</scope>
    <source>
        <strain evidence="1 2">NBRC 105379</strain>
    </source>
</reference>
<evidence type="ECO:0000313" key="1">
    <source>
        <dbReference type="EMBL" id="GEN87758.1"/>
    </source>
</evidence>
<proteinExistence type="predicted"/>
<comment type="caution">
    <text evidence="1">The sequence shown here is derived from an EMBL/GenBank/DDBJ whole genome shotgun (WGS) entry which is preliminary data.</text>
</comment>
<protein>
    <recommendedName>
        <fullName evidence="3">DUF2268 domain-containing protein</fullName>
    </recommendedName>
</protein>
<dbReference type="OrthoDB" id="8479025at2"/>
<dbReference type="EMBL" id="BJYM01000010">
    <property type="protein sequence ID" value="GEN87758.1"/>
    <property type="molecule type" value="Genomic_DNA"/>
</dbReference>
<evidence type="ECO:0008006" key="3">
    <source>
        <dbReference type="Google" id="ProtNLM"/>
    </source>
</evidence>
<name>A0A511ZJY2_9BACI</name>
<accession>A0A511ZJY2</accession>
<dbReference type="RefSeq" id="WP_147210724.1">
    <property type="nucleotide sequence ID" value="NZ_BJYM01000010.1"/>
</dbReference>
<sequence>MMQVEIINFVPKFISFYEAVRHEKEEEVIWQIWKERYGFAAVPPGEEGQIIARDMLRKAWPKYEADIEQIKRFDPEKIQMEKALEEVKRLLGCTILVPFNVYLFIGFFEGNPFAAPLKDGKAALAWPVEVEFSEILLRHELTHLVHNKMDSTIR</sequence>
<organism evidence="1 2">
    <name type="scientific">Oceanobacillus sojae</name>
    <dbReference type="NCBI Taxonomy" id="582851"/>
    <lineage>
        <taxon>Bacteria</taxon>
        <taxon>Bacillati</taxon>
        <taxon>Bacillota</taxon>
        <taxon>Bacilli</taxon>
        <taxon>Bacillales</taxon>
        <taxon>Bacillaceae</taxon>
        <taxon>Oceanobacillus</taxon>
    </lineage>
</organism>
<gene>
    <name evidence="1" type="ORF">OSO01_24970</name>
</gene>
<keyword evidence="2" id="KW-1185">Reference proteome</keyword>
<dbReference type="AlphaFoldDB" id="A0A511ZJY2"/>
<dbReference type="Proteomes" id="UP000321558">
    <property type="component" value="Unassembled WGS sequence"/>
</dbReference>
<evidence type="ECO:0000313" key="2">
    <source>
        <dbReference type="Proteomes" id="UP000321558"/>
    </source>
</evidence>